<organism evidence="14 15">
    <name type="scientific">Ferviditalea candida</name>
    <dbReference type="NCBI Taxonomy" id="3108399"/>
    <lineage>
        <taxon>Bacteria</taxon>
        <taxon>Bacillati</taxon>
        <taxon>Bacillota</taxon>
        <taxon>Bacilli</taxon>
        <taxon>Bacillales</taxon>
        <taxon>Paenibacillaceae</taxon>
        <taxon>Ferviditalea</taxon>
    </lineage>
</organism>
<dbReference type="NCBIfam" id="TIGR00206">
    <property type="entry name" value="fliF"/>
    <property type="match status" value="1"/>
</dbReference>
<keyword evidence="8 9" id="KW-0975">Bacterial flagellum</keyword>
<feature type="domain" description="Flagellar M-ring N-terminal" evidence="12">
    <location>
        <begin position="46"/>
        <end position="220"/>
    </location>
</feature>
<dbReference type="InterPro" id="IPR013556">
    <property type="entry name" value="Flag_M-ring_C"/>
</dbReference>
<evidence type="ECO:0000256" key="6">
    <source>
        <dbReference type="ARBA" id="ARBA00022989"/>
    </source>
</evidence>
<dbReference type="EMBL" id="JAYJLD010000006">
    <property type="protein sequence ID" value="MEB3101167.1"/>
    <property type="molecule type" value="Genomic_DNA"/>
</dbReference>
<dbReference type="Pfam" id="PF01514">
    <property type="entry name" value="YscJ_FliF"/>
    <property type="match status" value="1"/>
</dbReference>
<dbReference type="PANTHER" id="PTHR30046:SF0">
    <property type="entry name" value="FLAGELLAR M-RING PROTEIN"/>
    <property type="match status" value="1"/>
</dbReference>
<keyword evidence="7 11" id="KW-0472">Membrane</keyword>
<keyword evidence="5 11" id="KW-0812">Transmembrane</keyword>
<dbReference type="InterPro" id="IPR000067">
    <property type="entry name" value="FlgMring_FliF"/>
</dbReference>
<evidence type="ECO:0000256" key="4">
    <source>
        <dbReference type="ARBA" id="ARBA00022475"/>
    </source>
</evidence>
<dbReference type="InterPro" id="IPR045851">
    <property type="entry name" value="AMP-bd_C_sf"/>
</dbReference>
<dbReference type="InterPro" id="IPR006182">
    <property type="entry name" value="FliF_N_dom"/>
</dbReference>
<keyword evidence="4" id="KW-1003">Cell membrane</keyword>
<comment type="similarity">
    <text evidence="3 9">Belongs to the FliF family.</text>
</comment>
<dbReference type="Pfam" id="PF08345">
    <property type="entry name" value="YscJ_FliF_C"/>
    <property type="match status" value="1"/>
</dbReference>
<proteinExistence type="inferred from homology"/>
<feature type="domain" description="Flagellar M-ring C-terminal" evidence="13">
    <location>
        <begin position="260"/>
        <end position="403"/>
    </location>
</feature>
<dbReference type="Proteomes" id="UP001310386">
    <property type="component" value="Unassembled WGS sequence"/>
</dbReference>
<evidence type="ECO:0000256" key="10">
    <source>
        <dbReference type="SAM" id="MobiDB-lite"/>
    </source>
</evidence>
<accession>A0ABU5ZG04</accession>
<evidence type="ECO:0000313" key="14">
    <source>
        <dbReference type="EMBL" id="MEB3101167.1"/>
    </source>
</evidence>
<keyword evidence="14" id="KW-0966">Cell projection</keyword>
<sequence length="528" mass="57505">MNETIARYWGLTTQYWNRFEKKQKMYLISGVALLLIVIIILTYIFSRTEYVVAFTDLDSADAAAITGYLKGQGIPYKLSADGKSIGVPQTNATDVKINVESQGLMKNGSLGYGIFRDNISSLGMTDNEFNILSLDAKAGEIQQIINSMNGVVSSKVLINLAQQSVFASDQKDQSSASVVIRFKAGYRPDQHQIDTIYNLVSHSVPSLPLENITISDQNGEFSPSSLVNGGAENTATLASQQFQIKKQYEDDIRKNVKDLLGTIIGSDKVVVSVVSSLNFDKKNSTQSLVTPVNTVDQKGIEISVEKIQKSYSSDGGAAAGGVPGTGTNDIPGYPTSSNNGKSNSEENQDRVNYEVNRISNQIASSPYQVKDLTINVAVDPPVKNNPNSLTPELQDAIKRILMNIVAASLADSGQTLTDQELGKKVLVLAHTFDGRTEPPAPSLLNNPWVYGGAALALAAAFTAGFLVFRRRKQRLLEEETAAVPQVQFPTLDIDQVSSESQVRKQLETLAKKKPGEFVELLRTWLVEE</sequence>
<evidence type="ECO:0000256" key="8">
    <source>
        <dbReference type="ARBA" id="ARBA00023143"/>
    </source>
</evidence>
<evidence type="ECO:0000256" key="1">
    <source>
        <dbReference type="ARBA" id="ARBA00004117"/>
    </source>
</evidence>
<evidence type="ECO:0000256" key="11">
    <source>
        <dbReference type="SAM" id="Phobius"/>
    </source>
</evidence>
<feature type="region of interest" description="Disordered" evidence="10">
    <location>
        <begin position="312"/>
        <end position="348"/>
    </location>
</feature>
<dbReference type="PRINTS" id="PR01009">
    <property type="entry name" value="FLGMRINGFLIF"/>
</dbReference>
<gene>
    <name evidence="14" type="primary">fliF</name>
    <name evidence="14" type="ORF">VF724_05765</name>
</gene>
<comment type="caution">
    <text evidence="14">The sequence shown here is derived from an EMBL/GenBank/DDBJ whole genome shotgun (WGS) entry which is preliminary data.</text>
</comment>
<reference evidence="14" key="1">
    <citation type="submission" date="2023-12" db="EMBL/GenBank/DDBJ databases">
        <title>Fervidustalea candida gen. nov., sp. nov., a novel member of the family Paenibacillaceae isolated from a geothermal area.</title>
        <authorList>
            <person name="Li W.-J."/>
            <person name="Jiao J.-Y."/>
            <person name="Chen Y."/>
        </authorList>
    </citation>
    <scope>NUCLEOTIDE SEQUENCE</scope>
    <source>
        <strain evidence="14">SYSU GA230002</strain>
    </source>
</reference>
<evidence type="ECO:0000256" key="5">
    <source>
        <dbReference type="ARBA" id="ARBA00022692"/>
    </source>
</evidence>
<feature type="transmembrane region" description="Helical" evidence="11">
    <location>
        <begin position="448"/>
        <end position="468"/>
    </location>
</feature>
<comment type="subcellular location">
    <subcellularLocation>
        <location evidence="1 9">Bacterial flagellum basal body</location>
    </subcellularLocation>
    <subcellularLocation>
        <location evidence="2">Cell membrane</location>
        <topology evidence="2">Multi-pass membrane protein</topology>
    </subcellularLocation>
</comment>
<dbReference type="PIRSF" id="PIRSF004862">
    <property type="entry name" value="FliF"/>
    <property type="match status" value="1"/>
</dbReference>
<evidence type="ECO:0000256" key="3">
    <source>
        <dbReference type="ARBA" id="ARBA00007971"/>
    </source>
</evidence>
<keyword evidence="14" id="KW-0969">Cilium</keyword>
<keyword evidence="14" id="KW-0282">Flagellum</keyword>
<dbReference type="PANTHER" id="PTHR30046">
    <property type="entry name" value="FLAGELLAR M-RING PROTEIN"/>
    <property type="match status" value="1"/>
</dbReference>
<evidence type="ECO:0000313" key="15">
    <source>
        <dbReference type="Proteomes" id="UP001310386"/>
    </source>
</evidence>
<name>A0ABU5ZG04_9BACL</name>
<comment type="function">
    <text evidence="9">The M ring may be actively involved in energy transduction.</text>
</comment>
<evidence type="ECO:0000256" key="7">
    <source>
        <dbReference type="ARBA" id="ARBA00023136"/>
    </source>
</evidence>
<feature type="transmembrane region" description="Helical" evidence="11">
    <location>
        <begin position="25"/>
        <end position="45"/>
    </location>
</feature>
<dbReference type="RefSeq" id="WP_371753284.1">
    <property type="nucleotide sequence ID" value="NZ_JAYJLD010000006.1"/>
</dbReference>
<keyword evidence="6 11" id="KW-1133">Transmembrane helix</keyword>
<protein>
    <recommendedName>
        <fullName evidence="9">Flagellar M-ring protein</fullName>
    </recommendedName>
</protein>
<dbReference type="InterPro" id="IPR043427">
    <property type="entry name" value="YscJ/FliF"/>
</dbReference>
<dbReference type="Gene3D" id="3.30.300.30">
    <property type="match status" value="1"/>
</dbReference>
<evidence type="ECO:0000256" key="9">
    <source>
        <dbReference type="PIRNR" id="PIRNR004862"/>
    </source>
</evidence>
<evidence type="ECO:0000259" key="13">
    <source>
        <dbReference type="Pfam" id="PF08345"/>
    </source>
</evidence>
<keyword evidence="15" id="KW-1185">Reference proteome</keyword>
<evidence type="ECO:0000259" key="12">
    <source>
        <dbReference type="Pfam" id="PF01514"/>
    </source>
</evidence>
<evidence type="ECO:0000256" key="2">
    <source>
        <dbReference type="ARBA" id="ARBA00004651"/>
    </source>
</evidence>